<dbReference type="InterPro" id="IPR050053">
    <property type="entry name" value="ATPase_alpha/beta_chains"/>
</dbReference>
<evidence type="ECO:0000256" key="7">
    <source>
        <dbReference type="ARBA" id="ARBA00022781"/>
    </source>
</evidence>
<evidence type="ECO:0000256" key="10">
    <source>
        <dbReference type="ARBA" id="ARBA00022927"/>
    </source>
</evidence>
<keyword evidence="11" id="KW-1278">Translocase</keyword>
<evidence type="ECO:0000313" key="19">
    <source>
        <dbReference type="Proteomes" id="UP000054698"/>
    </source>
</evidence>
<dbReference type="FunFam" id="3.40.50.12240:FF:000002">
    <property type="entry name" value="Flagellum-specific ATP synthase FliI"/>
    <property type="match status" value="1"/>
</dbReference>
<evidence type="ECO:0000256" key="11">
    <source>
        <dbReference type="ARBA" id="ARBA00022967"/>
    </source>
</evidence>
<dbReference type="GO" id="GO:0071973">
    <property type="term" value="P:bacterial-type flagellum-dependent cell motility"/>
    <property type="evidence" value="ECO:0007669"/>
    <property type="project" value="InterPro"/>
</dbReference>
<evidence type="ECO:0000256" key="1">
    <source>
        <dbReference type="ARBA" id="ARBA00004496"/>
    </source>
</evidence>
<dbReference type="InterPro" id="IPR000194">
    <property type="entry name" value="ATPase_F1/V1/A1_a/bsu_nucl-bd"/>
</dbReference>
<dbReference type="GO" id="GO:0005737">
    <property type="term" value="C:cytoplasm"/>
    <property type="evidence" value="ECO:0007669"/>
    <property type="project" value="UniProtKB-SubCell"/>
</dbReference>
<evidence type="ECO:0000256" key="5">
    <source>
        <dbReference type="ARBA" id="ARBA00022490"/>
    </source>
</evidence>
<dbReference type="OrthoDB" id="9148544at2"/>
<dbReference type="Gene3D" id="3.40.50.12240">
    <property type="match status" value="1"/>
</dbReference>
<dbReference type="GO" id="GO:0030254">
    <property type="term" value="P:protein secretion by the type III secretion system"/>
    <property type="evidence" value="ECO:0007669"/>
    <property type="project" value="InterPro"/>
</dbReference>
<evidence type="ECO:0000256" key="15">
    <source>
        <dbReference type="ARBA" id="ARBA00024342"/>
    </source>
</evidence>
<dbReference type="EMBL" id="UASS01000016">
    <property type="protein sequence ID" value="SPX61107.1"/>
    <property type="molecule type" value="Genomic_DNA"/>
</dbReference>
<evidence type="ECO:0000259" key="16">
    <source>
        <dbReference type="SMART" id="SM00382"/>
    </source>
</evidence>
<evidence type="ECO:0000256" key="4">
    <source>
        <dbReference type="ARBA" id="ARBA00022448"/>
    </source>
</evidence>
<dbReference type="Pfam" id="PF02874">
    <property type="entry name" value="ATP-synt_ab_N"/>
    <property type="match status" value="1"/>
</dbReference>
<evidence type="ECO:0000256" key="8">
    <source>
        <dbReference type="ARBA" id="ARBA00022795"/>
    </source>
</evidence>
<dbReference type="InterPro" id="IPR020005">
    <property type="entry name" value="FliI_clade1"/>
</dbReference>
<keyword evidence="9" id="KW-0067">ATP-binding</keyword>
<evidence type="ECO:0000256" key="12">
    <source>
        <dbReference type="ARBA" id="ARBA00023065"/>
    </source>
</evidence>
<dbReference type="CDD" id="cd01136">
    <property type="entry name" value="ATPase_flagellum-secretory_path_III"/>
    <property type="match status" value="1"/>
</dbReference>
<organism evidence="17 19">
    <name type="scientific">Legionella feeleii</name>
    <dbReference type="NCBI Taxonomy" id="453"/>
    <lineage>
        <taxon>Bacteria</taxon>
        <taxon>Pseudomonadati</taxon>
        <taxon>Pseudomonadota</taxon>
        <taxon>Gammaproteobacteria</taxon>
        <taxon>Legionellales</taxon>
        <taxon>Legionellaceae</taxon>
        <taxon>Legionella</taxon>
    </lineage>
</organism>
<gene>
    <name evidence="18" type="primary">fliI</name>
    <name evidence="17" type="ORF">Lfee_3027</name>
    <name evidence="18" type="ORF">NCTC12022_01845</name>
</gene>
<dbReference type="CDD" id="cd18117">
    <property type="entry name" value="ATP-synt_flagellum-secretory_path_III_N"/>
    <property type="match status" value="1"/>
</dbReference>
<dbReference type="EC" id="7.1.2.2" evidence="2"/>
<dbReference type="NCBIfam" id="TIGR01026">
    <property type="entry name" value="fliI_yscN"/>
    <property type="match status" value="1"/>
</dbReference>
<dbReference type="InterPro" id="IPR040627">
    <property type="entry name" value="T3SS_ATPase_C"/>
</dbReference>
<dbReference type="GO" id="GO:0044780">
    <property type="term" value="P:bacterial-type flagellum assembly"/>
    <property type="evidence" value="ECO:0007669"/>
    <property type="project" value="InterPro"/>
</dbReference>
<dbReference type="STRING" id="453.Lfee_3027"/>
<keyword evidence="8" id="KW-1005">Bacterial flagellum biogenesis</keyword>
<evidence type="ECO:0000313" key="18">
    <source>
        <dbReference type="EMBL" id="SPX61107.1"/>
    </source>
</evidence>
<dbReference type="GO" id="GO:0046933">
    <property type="term" value="F:proton-transporting ATP synthase activity, rotational mechanism"/>
    <property type="evidence" value="ECO:0007669"/>
    <property type="project" value="TreeGrafter"/>
</dbReference>
<dbReference type="PANTHER" id="PTHR15184:SF81">
    <property type="entry name" value="FLAGELLUM-SPECIFIC ATP SYNTHASE"/>
    <property type="match status" value="1"/>
</dbReference>
<reference evidence="18 20" key="2">
    <citation type="submission" date="2018-06" db="EMBL/GenBank/DDBJ databases">
        <authorList>
            <consortium name="Pathogen Informatics"/>
            <person name="Doyle S."/>
        </authorList>
    </citation>
    <scope>NUCLEOTIDE SEQUENCE [LARGE SCALE GENOMIC DNA]</scope>
    <source>
        <strain evidence="18 20">NCTC12022</strain>
    </source>
</reference>
<keyword evidence="12" id="KW-0406">Ion transport</keyword>
<dbReference type="InterPro" id="IPR027417">
    <property type="entry name" value="P-loop_NTPase"/>
</dbReference>
<keyword evidence="7" id="KW-0375">Hydrogen ion transport</keyword>
<keyword evidence="4" id="KW-0813">Transport</keyword>
<evidence type="ECO:0000256" key="9">
    <source>
        <dbReference type="ARBA" id="ARBA00022840"/>
    </source>
</evidence>
<dbReference type="InterPro" id="IPR003593">
    <property type="entry name" value="AAA+_ATPase"/>
</dbReference>
<comment type="subcellular location">
    <subcellularLocation>
        <location evidence="1">Cytoplasm</location>
    </subcellularLocation>
</comment>
<dbReference type="EMBL" id="LNYB01000085">
    <property type="protein sequence ID" value="KTC95362.1"/>
    <property type="molecule type" value="Genomic_DNA"/>
</dbReference>
<protein>
    <recommendedName>
        <fullName evidence="3">Flagellum-specific ATP synthase</fullName>
        <ecNumber evidence="2">7.1.2.2</ecNumber>
    </recommendedName>
</protein>
<dbReference type="SUPFAM" id="SSF52540">
    <property type="entry name" value="P-loop containing nucleoside triphosphate hydrolases"/>
    <property type="match status" value="1"/>
</dbReference>
<keyword evidence="13" id="KW-1006">Bacterial flagellum protein export</keyword>
<keyword evidence="14" id="KW-0066">ATP synthesis</keyword>
<dbReference type="AlphaFoldDB" id="A0A0W0TIC7"/>
<evidence type="ECO:0000256" key="13">
    <source>
        <dbReference type="ARBA" id="ARBA00023225"/>
    </source>
</evidence>
<dbReference type="PATRIC" id="fig|453.4.peg.3304"/>
<keyword evidence="5" id="KW-0963">Cytoplasm</keyword>
<dbReference type="Pfam" id="PF18269">
    <property type="entry name" value="T3SS_ATPase_C"/>
    <property type="match status" value="1"/>
</dbReference>
<proteinExistence type="inferred from homology"/>
<accession>A0A0W0TIC7</accession>
<dbReference type="Proteomes" id="UP000251942">
    <property type="component" value="Unassembled WGS sequence"/>
</dbReference>
<evidence type="ECO:0000256" key="6">
    <source>
        <dbReference type="ARBA" id="ARBA00022741"/>
    </source>
</evidence>
<dbReference type="GO" id="GO:0030257">
    <property type="term" value="C:type III protein secretion system complex"/>
    <property type="evidence" value="ECO:0007669"/>
    <property type="project" value="InterPro"/>
</dbReference>
<comment type="similarity">
    <text evidence="15">Belongs to the ATPase alpha/beta chains family. T3SS ATPase subfamily.</text>
</comment>
<keyword evidence="10" id="KW-0653">Protein transport</keyword>
<evidence type="ECO:0000256" key="2">
    <source>
        <dbReference type="ARBA" id="ARBA00012473"/>
    </source>
</evidence>
<evidence type="ECO:0000313" key="20">
    <source>
        <dbReference type="Proteomes" id="UP000251942"/>
    </source>
</evidence>
<name>A0A0W0TIC7_9GAMM</name>
<evidence type="ECO:0000256" key="14">
    <source>
        <dbReference type="ARBA" id="ARBA00023310"/>
    </source>
</evidence>
<dbReference type="Proteomes" id="UP000054698">
    <property type="component" value="Unassembled WGS sequence"/>
</dbReference>
<dbReference type="InterPro" id="IPR004100">
    <property type="entry name" value="ATPase_F1/V1/A1_a/bsu_N"/>
</dbReference>
<feature type="domain" description="AAA+ ATPase" evidence="16">
    <location>
        <begin position="162"/>
        <end position="345"/>
    </location>
</feature>
<evidence type="ECO:0000313" key="17">
    <source>
        <dbReference type="EMBL" id="KTC95362.1"/>
    </source>
</evidence>
<keyword evidence="19" id="KW-1185">Reference proteome</keyword>
<dbReference type="GO" id="GO:0005524">
    <property type="term" value="F:ATP binding"/>
    <property type="evidence" value="ECO:0007669"/>
    <property type="project" value="UniProtKB-KW"/>
</dbReference>
<sequence>MKIYESQLTNALKILRTKPDRGLIHCGRVSRAIGLTLEAQGFHLPVGARCWVKISDKERVEAEVVGFDNENAYLMSIGHTQGIGPGMLIVPSGKVAQVGVSNDLLGRVLNGAGIAIDEGGPLDTPQTYPLMSQPFNPLKRAAIDTPLDVGVRAINGLLTVGRGQRIGLFAGSGVGKSVLLSIMTRFTAADLVVVGLVGERGREVKEFIECNLGEEGLKRAVVVAAPADESPLMRLHGAMVATSIAEYFRDQGKHVLLLIDSLTRFAQAQREIALSIGEPPATKGYPPSVFAKLPQLVERAGNGKPGSGSITAFYTVLTEGDDQQDPIADAARAILDGHIVLDRELAESGQFPAIDLEASISRVMPAIVPEVQMKQMLLLKKYLSIYEKNKDLILLGAYAKGSDQQLDKAIAYREKIRDYIAQGMDEKVDFSTSIALLQELAELLENA</sequence>
<dbReference type="SMART" id="SM00382">
    <property type="entry name" value="AAA"/>
    <property type="match status" value="1"/>
</dbReference>
<dbReference type="GO" id="GO:0016887">
    <property type="term" value="F:ATP hydrolysis activity"/>
    <property type="evidence" value="ECO:0007669"/>
    <property type="project" value="InterPro"/>
</dbReference>
<dbReference type="NCBIfam" id="TIGR03496">
    <property type="entry name" value="FliI_clade1"/>
    <property type="match status" value="1"/>
</dbReference>
<keyword evidence="6" id="KW-0547">Nucleotide-binding</keyword>
<dbReference type="PANTHER" id="PTHR15184">
    <property type="entry name" value="ATP SYNTHASE"/>
    <property type="match status" value="1"/>
</dbReference>
<dbReference type="InterPro" id="IPR005714">
    <property type="entry name" value="ATPase_T3SS_FliI/YscN"/>
</dbReference>
<keyword evidence="18" id="KW-0378">Hydrolase</keyword>
<dbReference type="RefSeq" id="WP_058447822.1">
    <property type="nucleotide sequence ID" value="NZ_CAAAHT010000032.1"/>
</dbReference>
<evidence type="ECO:0000256" key="3">
    <source>
        <dbReference type="ARBA" id="ARBA00020580"/>
    </source>
</evidence>
<dbReference type="Pfam" id="PF00006">
    <property type="entry name" value="ATP-synt_ab"/>
    <property type="match status" value="1"/>
</dbReference>
<reference evidence="17 19" key="1">
    <citation type="submission" date="2015-11" db="EMBL/GenBank/DDBJ databases">
        <title>Genomic analysis of 38 Legionella species identifies large and diverse effector repertoires.</title>
        <authorList>
            <person name="Burstein D."/>
            <person name="Amaro F."/>
            <person name="Zusman T."/>
            <person name="Lifshitz Z."/>
            <person name="Cohen O."/>
            <person name="Gilbert J.A."/>
            <person name="Pupko T."/>
            <person name="Shuman H.A."/>
            <person name="Segal G."/>
        </authorList>
    </citation>
    <scope>NUCLEOTIDE SEQUENCE [LARGE SCALE GENOMIC DNA]</scope>
    <source>
        <strain evidence="17 19">WO-44C</strain>
    </source>
</reference>